<dbReference type="EMBL" id="AP035770">
    <property type="protein sequence ID" value="BFO23155.1"/>
    <property type="molecule type" value="Genomic_DNA"/>
</dbReference>
<evidence type="ECO:0000313" key="1">
    <source>
        <dbReference type="EMBL" id="BFO23155.1"/>
    </source>
</evidence>
<protein>
    <submittedName>
        <fullName evidence="1">Uncharacterized protein</fullName>
    </submittedName>
</protein>
<accession>A0AAT9HZT0</accession>
<dbReference type="AlphaFoldDB" id="A0AAT9HZT0"/>
<reference evidence="1" key="1">
    <citation type="submission" date="2024-06" db="EMBL/GenBank/DDBJ databases">
        <authorList>
            <consortium name="consrtm"/>
            <person name="Uemura M."/>
            <person name="Terahara T."/>
        </authorList>
    </citation>
    <scope>NUCLEOTIDE SEQUENCE</scope>
    <source>
        <strain evidence="1">KM77-8</strain>
        <plasmid evidence="1">pKM77-8_2</plasmid>
    </source>
</reference>
<sequence>MHDVGRNGQERSERVVVFCHVGEVGTLEECGGLVQLGGYAFVFVAETAEVFLARVEVLGAVCDSFFGLLQLSGELVQAGSGLQGPLALLQFFEFADDRLPVDLLVVLDVREEGESIADAGPGVLLLLEVAGAGGDLGALLSEALCFLEEGCQLGLVRPAEDPGAAIVDPGGVVLFVPAASVLDQALLGDGRAGGAGEGVQVARAVVVGPGAQLGGEPVVGPAVLVEFQFARQEAGVRGQFCRPDVRARGSTRVAIPGGGRSPS</sequence>
<keyword evidence="1" id="KW-0614">Plasmid</keyword>
<proteinExistence type="predicted"/>
<reference evidence="1" key="2">
    <citation type="submission" date="2024-07" db="EMBL/GenBank/DDBJ databases">
        <title>Streptomyces haneummycinica sp. nov., a new antibiotic-producing actinobacterium isolated from marine sediment.</title>
        <authorList>
            <person name="Uemura M."/>
            <person name="Hamada M."/>
            <person name="Hirano S."/>
            <person name="Kobayashi K."/>
            <person name="Ohshiro T."/>
            <person name="Kobayashi T."/>
            <person name="Terahara T."/>
        </authorList>
    </citation>
    <scope>NUCLEOTIDE SEQUENCE</scope>
    <source>
        <strain evidence="1">KM77-8</strain>
        <plasmid evidence="1">pKM77-8_2</plasmid>
    </source>
</reference>
<gene>
    <name evidence="1" type="ORF">SHKM778_95430</name>
</gene>
<geneLocation type="plasmid" evidence="1">
    <name>pKM77-8_2</name>
</geneLocation>
<name>A0AAT9HZT0_9ACTN</name>
<organism evidence="1">
    <name type="scientific">Streptomyces haneummycinicus</name>
    <dbReference type="NCBI Taxonomy" id="3074435"/>
    <lineage>
        <taxon>Bacteria</taxon>
        <taxon>Bacillati</taxon>
        <taxon>Actinomycetota</taxon>
        <taxon>Actinomycetes</taxon>
        <taxon>Kitasatosporales</taxon>
        <taxon>Streptomycetaceae</taxon>
        <taxon>Streptomyces</taxon>
    </lineage>
</organism>